<name>A0A395J853_9HELO</name>
<dbReference type="AlphaFoldDB" id="A0A395J853"/>
<gene>
    <name evidence="2" type="ORF">DID88_007048</name>
</gene>
<keyword evidence="3" id="KW-1185">Reference proteome</keyword>
<evidence type="ECO:0000313" key="3">
    <source>
        <dbReference type="Proteomes" id="UP000249056"/>
    </source>
</evidence>
<dbReference type="Proteomes" id="UP000249056">
    <property type="component" value="Unassembled WGS sequence"/>
</dbReference>
<accession>A0A395J853</accession>
<protein>
    <submittedName>
        <fullName evidence="2">Uncharacterized protein</fullName>
    </submittedName>
</protein>
<evidence type="ECO:0000256" key="1">
    <source>
        <dbReference type="SAM" id="MobiDB-lite"/>
    </source>
</evidence>
<sequence length="192" mass="21879">MSDINTPKPKEDSENPYYSAQMSIIDDYLSEMERNYNSKLESLEYDADDECASSWSDDMQGSFTDEEYFLSDENSRSSSDNRDTGEDLNIDAPEWNNDPDANELWSQPGSWTNALKEQPSHAWADMEGPQIEVDWDFQNKEVLELEPVKRKESIMIDTLAKLDAFLPNLSQLKDGVELALDCEGTPEKEVDG</sequence>
<dbReference type="EMBL" id="QKRW01000001">
    <property type="protein sequence ID" value="RAL68318.1"/>
    <property type="molecule type" value="Genomic_DNA"/>
</dbReference>
<evidence type="ECO:0000313" key="2">
    <source>
        <dbReference type="EMBL" id="RAL68318.1"/>
    </source>
</evidence>
<feature type="region of interest" description="Disordered" evidence="1">
    <location>
        <begin position="51"/>
        <end position="101"/>
    </location>
</feature>
<feature type="compositionally biased region" description="Polar residues" evidence="1">
    <location>
        <begin position="53"/>
        <end position="63"/>
    </location>
</feature>
<comment type="caution">
    <text evidence="2">The sequence shown here is derived from an EMBL/GenBank/DDBJ whole genome shotgun (WGS) entry which is preliminary data.</text>
</comment>
<organism evidence="2 3">
    <name type="scientific">Monilinia fructigena</name>
    <dbReference type="NCBI Taxonomy" id="38457"/>
    <lineage>
        <taxon>Eukaryota</taxon>
        <taxon>Fungi</taxon>
        <taxon>Dikarya</taxon>
        <taxon>Ascomycota</taxon>
        <taxon>Pezizomycotina</taxon>
        <taxon>Leotiomycetes</taxon>
        <taxon>Helotiales</taxon>
        <taxon>Sclerotiniaceae</taxon>
        <taxon>Monilinia</taxon>
    </lineage>
</organism>
<proteinExistence type="predicted"/>
<reference evidence="2 3" key="1">
    <citation type="submission" date="2018-06" db="EMBL/GenBank/DDBJ databases">
        <title>Genome Sequence of the Brown Rot Fungal Pathogen Monilinia fructigena.</title>
        <authorList>
            <person name="Landi L."/>
            <person name="De Miccolis Angelini R.M."/>
            <person name="Pollastro S."/>
            <person name="Abate D."/>
            <person name="Faretra F."/>
            <person name="Romanazzi G."/>
        </authorList>
    </citation>
    <scope>NUCLEOTIDE SEQUENCE [LARGE SCALE GENOMIC DNA]</scope>
    <source>
        <strain evidence="2 3">Mfrg269</strain>
    </source>
</reference>
<feature type="compositionally biased region" description="Basic and acidic residues" evidence="1">
    <location>
        <begin position="73"/>
        <end position="85"/>
    </location>
</feature>